<feature type="transmembrane region" description="Helical" evidence="1">
    <location>
        <begin position="6"/>
        <end position="33"/>
    </location>
</feature>
<reference evidence="3" key="1">
    <citation type="submission" date="2016-05" db="EMBL/GenBank/DDBJ databases">
        <title>Paenibacillus oryzae. sp. nov., isolated from the rice root.</title>
        <authorList>
            <person name="Zhang J."/>
            <person name="Zhang X."/>
        </authorList>
    </citation>
    <scope>NUCLEOTIDE SEQUENCE [LARGE SCALE GENOMIC DNA]</scope>
    <source>
        <strain evidence="3">KCTC13222</strain>
    </source>
</reference>
<dbReference type="AlphaFoldDB" id="A0A1C1A374"/>
<evidence type="ECO:0000313" key="3">
    <source>
        <dbReference type="Proteomes" id="UP000093309"/>
    </source>
</evidence>
<feature type="transmembrane region" description="Helical" evidence="1">
    <location>
        <begin position="54"/>
        <end position="75"/>
    </location>
</feature>
<dbReference type="Proteomes" id="UP000093309">
    <property type="component" value="Unassembled WGS sequence"/>
</dbReference>
<proteinExistence type="predicted"/>
<name>A0A1C1A374_9BACL</name>
<keyword evidence="1" id="KW-1133">Transmembrane helix</keyword>
<comment type="caution">
    <text evidence="2">The sequence shown here is derived from an EMBL/GenBank/DDBJ whole genome shotgun (WGS) entry which is preliminary data.</text>
</comment>
<gene>
    <name evidence="2" type="ORF">A8709_12945</name>
</gene>
<keyword evidence="1" id="KW-0472">Membrane</keyword>
<evidence type="ECO:0000313" key="2">
    <source>
        <dbReference type="EMBL" id="OCT15021.1"/>
    </source>
</evidence>
<dbReference type="EMBL" id="LYPC01000014">
    <property type="protein sequence ID" value="OCT15021.1"/>
    <property type="molecule type" value="Genomic_DNA"/>
</dbReference>
<evidence type="ECO:0000256" key="1">
    <source>
        <dbReference type="SAM" id="Phobius"/>
    </source>
</evidence>
<organism evidence="2 3">
    <name type="scientific">Paenibacillus pectinilyticus</name>
    <dbReference type="NCBI Taxonomy" id="512399"/>
    <lineage>
        <taxon>Bacteria</taxon>
        <taxon>Bacillati</taxon>
        <taxon>Bacillota</taxon>
        <taxon>Bacilli</taxon>
        <taxon>Bacillales</taxon>
        <taxon>Paenibacillaceae</taxon>
        <taxon>Paenibacillus</taxon>
    </lineage>
</organism>
<keyword evidence="1" id="KW-0812">Transmembrane</keyword>
<protein>
    <submittedName>
        <fullName evidence="2">Uncharacterized protein</fullName>
    </submittedName>
</protein>
<keyword evidence="3" id="KW-1185">Reference proteome</keyword>
<dbReference type="STRING" id="512399.A8709_12945"/>
<accession>A0A1C1A374</accession>
<sequence>MVMWPFVIALTIIIRTLFVVNEIMFVKLIGILLEFWSMQVSGNKVWKAMGFYKLSMIFILNRTSIWLLIMSRFHFT</sequence>